<feature type="transmembrane region" description="Helical" evidence="7">
    <location>
        <begin position="466"/>
        <end position="487"/>
    </location>
</feature>
<dbReference type="GO" id="GO:0016020">
    <property type="term" value="C:membrane"/>
    <property type="evidence" value="ECO:0007669"/>
    <property type="project" value="UniProtKB-SubCell"/>
</dbReference>
<keyword evidence="9" id="KW-1185">Reference proteome</keyword>
<keyword evidence="4 7" id="KW-1133">Transmembrane helix</keyword>
<evidence type="ECO:0000313" key="8">
    <source>
        <dbReference type="EMBL" id="EMR71174.1"/>
    </source>
</evidence>
<feature type="region of interest" description="Disordered" evidence="6">
    <location>
        <begin position="1"/>
        <end position="98"/>
    </location>
</feature>
<evidence type="ECO:0000256" key="6">
    <source>
        <dbReference type="SAM" id="MobiDB-lite"/>
    </source>
</evidence>
<dbReference type="PANTHER" id="PTHR43791:SF27">
    <property type="entry name" value="TRANSPORTER, PUTATIVE (AFU_ORTHOLOGUE AFUA_2G15730)-RELATED"/>
    <property type="match status" value="1"/>
</dbReference>
<dbReference type="Proteomes" id="UP000012174">
    <property type="component" value="Unassembled WGS sequence"/>
</dbReference>
<evidence type="ECO:0000313" key="9">
    <source>
        <dbReference type="Proteomes" id="UP000012174"/>
    </source>
</evidence>
<dbReference type="EMBL" id="KB705688">
    <property type="protein sequence ID" value="EMR71174.1"/>
    <property type="molecule type" value="Genomic_DNA"/>
</dbReference>
<keyword evidence="5 7" id="KW-0472">Membrane</keyword>
<feature type="transmembrane region" description="Helical" evidence="7">
    <location>
        <begin position="499"/>
        <end position="517"/>
    </location>
</feature>
<dbReference type="eggNOG" id="KOG2533">
    <property type="taxonomic scope" value="Eukaryota"/>
</dbReference>
<evidence type="ECO:0000256" key="3">
    <source>
        <dbReference type="ARBA" id="ARBA00022692"/>
    </source>
</evidence>
<feature type="transmembrane region" description="Helical" evidence="7">
    <location>
        <begin position="436"/>
        <end position="454"/>
    </location>
</feature>
<protein>
    <submittedName>
        <fullName evidence="8">Putative major facilitator superfamily transporter protein</fullName>
    </submittedName>
</protein>
<evidence type="ECO:0000256" key="7">
    <source>
        <dbReference type="SAM" id="Phobius"/>
    </source>
</evidence>
<dbReference type="OMA" id="TWTMDNR"/>
<accession>M7SX55</accession>
<dbReference type="AlphaFoldDB" id="M7SX55"/>
<feature type="transmembrane region" description="Helical" evidence="7">
    <location>
        <begin position="248"/>
        <end position="268"/>
    </location>
</feature>
<feature type="transmembrane region" description="Helical" evidence="7">
    <location>
        <begin position="280"/>
        <end position="302"/>
    </location>
</feature>
<feature type="transmembrane region" description="Helical" evidence="7">
    <location>
        <begin position="212"/>
        <end position="236"/>
    </location>
</feature>
<name>M7SX55_EUTLA</name>
<gene>
    <name evidence="8" type="ORF">UCREL1_1786</name>
</gene>
<dbReference type="PANTHER" id="PTHR43791">
    <property type="entry name" value="PERMEASE-RELATED"/>
    <property type="match status" value="1"/>
</dbReference>
<dbReference type="OrthoDB" id="2985014at2759"/>
<evidence type="ECO:0000256" key="5">
    <source>
        <dbReference type="ARBA" id="ARBA00023136"/>
    </source>
</evidence>
<sequence length="613" mass="65954">MAAGDHDGVRVSPFSSDSSLPTSAHLTPDSDDDDDSDDSDPGRTNGSRRGGLPLGIDGDEEAYELQDRGPGRYSRVDRNTFYEQENASGSREGRGGGRAISASSVASFELYTPDEERAVVRKIMSPFADERFALTLDIGNARIAGMEEDLQTSPPKDEWYDWALSSFYIAYIAFEWMSLLWKLIPAHAYVAAIVASWGVTASLQAVCTSYPALIFLRAVLGIGEAAFTGVPFYLSFFFKRHELAFRTAIFISAAPLATTFASSLAWLILKVAEGGPIAPWRLLFLLEGFPSVIIATIAWNVIPDSPEMTSYLTDREKKVARLRLRHERRRSRRRKGSSSGAPSSSTTTTTTGSGGLRSKEVLSVVLDPKAWITAAMFFLANMAYSSLPVFLPTILREMGYTALEAQGLAAPPYLLAFLAVLATARASDRARARTPFVAGHALASALGYGVLALARPLDLPPALRYAAVYPAAVGFFNVVVLVIAWSINNQPSEGRRGGGFALLQFVGQCGPLVGTRLYPKRDAPFFEPGMWACAGAMLGVAVLAVLLRFYLKRENGRLGDGALRGSSGGGGVDLDAAATDEEAQGLVSNYDGARGGDGDALEKGGERGFRYML</sequence>
<feature type="compositionally biased region" description="Low complexity" evidence="6">
    <location>
        <begin position="337"/>
        <end position="351"/>
    </location>
</feature>
<dbReference type="InterPro" id="IPR036259">
    <property type="entry name" value="MFS_trans_sf"/>
</dbReference>
<reference evidence="9" key="1">
    <citation type="journal article" date="2013" name="Genome Announc.">
        <title>Draft genome sequence of the grapevine dieback fungus Eutypa lata UCR-EL1.</title>
        <authorList>
            <person name="Blanco-Ulate B."/>
            <person name="Rolshausen P.E."/>
            <person name="Cantu D."/>
        </authorList>
    </citation>
    <scope>NUCLEOTIDE SEQUENCE [LARGE SCALE GENOMIC DNA]</scope>
    <source>
        <strain evidence="9">UCR-EL1</strain>
    </source>
</reference>
<feature type="compositionally biased region" description="Basic residues" evidence="6">
    <location>
        <begin position="323"/>
        <end position="336"/>
    </location>
</feature>
<keyword evidence="3 7" id="KW-0812">Transmembrane</keyword>
<feature type="transmembrane region" description="Helical" evidence="7">
    <location>
        <begin position="370"/>
        <end position="395"/>
    </location>
</feature>
<dbReference type="KEGG" id="ela:UCREL1_1786"/>
<evidence type="ECO:0000256" key="4">
    <source>
        <dbReference type="ARBA" id="ARBA00022989"/>
    </source>
</evidence>
<comment type="subcellular location">
    <subcellularLocation>
        <location evidence="1">Membrane</location>
        <topology evidence="1">Multi-pass membrane protein</topology>
    </subcellularLocation>
</comment>
<dbReference type="GO" id="GO:0022857">
    <property type="term" value="F:transmembrane transporter activity"/>
    <property type="evidence" value="ECO:0007669"/>
    <property type="project" value="InterPro"/>
</dbReference>
<feature type="transmembrane region" description="Helical" evidence="7">
    <location>
        <begin position="407"/>
        <end position="424"/>
    </location>
</feature>
<feature type="compositionally biased region" description="Acidic residues" evidence="6">
    <location>
        <begin position="29"/>
        <end position="39"/>
    </location>
</feature>
<proteinExistence type="predicted"/>
<evidence type="ECO:0000256" key="2">
    <source>
        <dbReference type="ARBA" id="ARBA00022448"/>
    </source>
</evidence>
<dbReference type="Gene3D" id="1.20.1250.20">
    <property type="entry name" value="MFS general substrate transporter like domains"/>
    <property type="match status" value="2"/>
</dbReference>
<feature type="transmembrane region" description="Helical" evidence="7">
    <location>
        <begin position="188"/>
        <end position="206"/>
    </location>
</feature>
<feature type="compositionally biased region" description="Low complexity" evidence="6">
    <location>
        <begin position="12"/>
        <end position="23"/>
    </location>
</feature>
<dbReference type="InterPro" id="IPR011701">
    <property type="entry name" value="MFS"/>
</dbReference>
<feature type="region of interest" description="Disordered" evidence="6">
    <location>
        <begin position="323"/>
        <end position="355"/>
    </location>
</feature>
<evidence type="ECO:0000256" key="1">
    <source>
        <dbReference type="ARBA" id="ARBA00004141"/>
    </source>
</evidence>
<dbReference type="SUPFAM" id="SSF103473">
    <property type="entry name" value="MFS general substrate transporter"/>
    <property type="match status" value="1"/>
</dbReference>
<feature type="compositionally biased region" description="Basic and acidic residues" evidence="6">
    <location>
        <begin position="65"/>
        <end position="80"/>
    </location>
</feature>
<dbReference type="HOGENOM" id="CLU_001265_0_1_1"/>
<dbReference type="Pfam" id="PF07690">
    <property type="entry name" value="MFS_1"/>
    <property type="match status" value="1"/>
</dbReference>
<organism evidence="8 9">
    <name type="scientific">Eutypa lata (strain UCR-EL1)</name>
    <name type="common">Grapevine dieback disease fungus</name>
    <name type="synonym">Eutypa armeniacae</name>
    <dbReference type="NCBI Taxonomy" id="1287681"/>
    <lineage>
        <taxon>Eukaryota</taxon>
        <taxon>Fungi</taxon>
        <taxon>Dikarya</taxon>
        <taxon>Ascomycota</taxon>
        <taxon>Pezizomycotina</taxon>
        <taxon>Sordariomycetes</taxon>
        <taxon>Xylariomycetidae</taxon>
        <taxon>Xylariales</taxon>
        <taxon>Diatrypaceae</taxon>
        <taxon>Eutypa</taxon>
    </lineage>
</organism>
<dbReference type="FunFam" id="1.20.1250.20:FF:000013">
    <property type="entry name" value="MFS general substrate transporter"/>
    <property type="match status" value="1"/>
</dbReference>
<feature type="transmembrane region" description="Helical" evidence="7">
    <location>
        <begin position="529"/>
        <end position="551"/>
    </location>
</feature>
<dbReference type="FunFam" id="1.20.1250.20:FF:000018">
    <property type="entry name" value="MFS transporter permease"/>
    <property type="match status" value="1"/>
</dbReference>
<keyword evidence="2" id="KW-0813">Transport</keyword>